<dbReference type="GO" id="GO:0008237">
    <property type="term" value="F:metallopeptidase activity"/>
    <property type="evidence" value="ECO:0007669"/>
    <property type="project" value="UniProtKB-KW"/>
</dbReference>
<reference evidence="5 6" key="1">
    <citation type="journal article" date="2016" name="Front. Microbiol.">
        <title>Fuerstia marisgermanicae gen. nov., sp. nov., an Unusual Member of the Phylum Planctomycetes from the German Wadden Sea.</title>
        <authorList>
            <person name="Kohn T."/>
            <person name="Heuer A."/>
            <person name="Jogler M."/>
            <person name="Vollmers J."/>
            <person name="Boedeker C."/>
            <person name="Bunk B."/>
            <person name="Rast P."/>
            <person name="Borchert D."/>
            <person name="Glockner I."/>
            <person name="Freese H.M."/>
            <person name="Klenk H.P."/>
            <person name="Overmann J."/>
            <person name="Kaster A.K."/>
            <person name="Rohde M."/>
            <person name="Wiegand S."/>
            <person name="Jogler C."/>
        </authorList>
    </citation>
    <scope>NUCLEOTIDE SEQUENCE [LARGE SCALE GENOMIC DNA]</scope>
    <source>
        <strain evidence="5 6">NH11</strain>
    </source>
</reference>
<dbReference type="InterPro" id="IPR012548">
    <property type="entry name" value="MATCAP"/>
</dbReference>
<gene>
    <name evidence="5" type="ORF">Fuma_03158</name>
</gene>
<evidence type="ECO:0000256" key="1">
    <source>
        <dbReference type="ARBA" id="ARBA00001947"/>
    </source>
</evidence>
<dbReference type="PANTHER" id="PTHR31817:SF0">
    <property type="entry name" value="CHROMOSOME UNDETERMINED SCAFFOLD_67, WHOLE GENOME SHOTGUN SEQUENCE"/>
    <property type="match status" value="1"/>
</dbReference>
<accession>A0A1P8WHK8</accession>
<dbReference type="Pfam" id="PF08014">
    <property type="entry name" value="MATCAP"/>
    <property type="match status" value="1"/>
</dbReference>
<dbReference type="GO" id="GO:0080164">
    <property type="term" value="P:regulation of nitric oxide metabolic process"/>
    <property type="evidence" value="ECO:0007669"/>
    <property type="project" value="TreeGrafter"/>
</dbReference>
<evidence type="ECO:0000256" key="3">
    <source>
        <dbReference type="ARBA" id="ARBA00022801"/>
    </source>
</evidence>
<dbReference type="NCBIfam" id="TIGR02421">
    <property type="entry name" value="QEGLA"/>
    <property type="match status" value="1"/>
</dbReference>
<name>A0A1P8WHK8_9PLAN</name>
<keyword evidence="3" id="KW-0378">Hydrolase</keyword>
<evidence type="ECO:0008006" key="7">
    <source>
        <dbReference type="Google" id="ProtNLM"/>
    </source>
</evidence>
<dbReference type="Proteomes" id="UP000187735">
    <property type="component" value="Chromosome"/>
</dbReference>
<evidence type="ECO:0000313" key="5">
    <source>
        <dbReference type="EMBL" id="APZ93540.1"/>
    </source>
</evidence>
<dbReference type="STRING" id="1891926.Fuma_03158"/>
<comment type="cofactor">
    <cofactor evidence="1">
        <name>Zn(2+)</name>
        <dbReference type="ChEBI" id="CHEBI:29105"/>
    </cofactor>
</comment>
<organism evidence="5 6">
    <name type="scientific">Fuerstiella marisgermanici</name>
    <dbReference type="NCBI Taxonomy" id="1891926"/>
    <lineage>
        <taxon>Bacteria</taxon>
        <taxon>Pseudomonadati</taxon>
        <taxon>Planctomycetota</taxon>
        <taxon>Planctomycetia</taxon>
        <taxon>Planctomycetales</taxon>
        <taxon>Planctomycetaceae</taxon>
        <taxon>Fuerstiella</taxon>
    </lineage>
</organism>
<dbReference type="KEGG" id="fmr:Fuma_03158"/>
<evidence type="ECO:0000256" key="4">
    <source>
        <dbReference type="ARBA" id="ARBA00023049"/>
    </source>
</evidence>
<proteinExistence type="predicted"/>
<dbReference type="EMBL" id="CP017641">
    <property type="protein sequence ID" value="APZ93540.1"/>
    <property type="molecule type" value="Genomic_DNA"/>
</dbReference>
<keyword evidence="4" id="KW-0482">Metalloprotease</keyword>
<dbReference type="GO" id="GO:0006508">
    <property type="term" value="P:proteolysis"/>
    <property type="evidence" value="ECO:0007669"/>
    <property type="project" value="UniProtKB-KW"/>
</dbReference>
<dbReference type="RefSeq" id="WP_218922456.1">
    <property type="nucleotide sequence ID" value="NZ_CP017641.1"/>
</dbReference>
<evidence type="ECO:0000256" key="2">
    <source>
        <dbReference type="ARBA" id="ARBA00022670"/>
    </source>
</evidence>
<keyword evidence="2" id="KW-0645">Protease</keyword>
<evidence type="ECO:0000313" key="6">
    <source>
        <dbReference type="Proteomes" id="UP000187735"/>
    </source>
</evidence>
<protein>
    <recommendedName>
        <fullName evidence="7">Flavohemoglobin expression-modulating QEGLA motif protein</fullName>
    </recommendedName>
</protein>
<sequence>MSIDKTTSNADSFADITDAVCDRLAKNERVRRTLPGHGRLRIDRQLPFLCIHRTPDHDDAGTRQLVTSEAAYLFASGKREFHEGLLKLCQQITATLQEHFGTFLSLEIWADSNCGQHEVQSTAQPAFEIFTPDFDSMPSTIEAFTAALAAVNIDGHDAVVSSQHCDEVAPPGLQPLNHICPEASPVGCCTIGLAVRPIYRDPQSGVTFPMILRDLRWQLSRALRKAIAQFAGLESSADGAHFESLGPTSLVKAARLIDQQLCEVAESFDFLLQVTPVNSEAAWEEFQEHGYQQEPNLHYRPLPWHTSLLKRRVFDIEIERIEDATLGHLCWEKQEEIDRQLTALRDINTPHFVHSSLQLYGAPDDSLVKLAETILQRFPEPTAATGDEGCVSIDTIVERSREEIDHYHQQMHEFNAKVEVCDQIASGMMVSGDRLLISPNVKLQPDRLEALMHHEIGTHLLTYFNGRCQPFRQLYSGLAGYDELQEGLAIMSEYLTGGLTANRLRSVAGRVIAVRSMISGASFTETFSRLHYGLQFSARQAFVTTLRVFRGGGLTKDFIYLRGLKGVLDYLSGGHDIEPLYVGKIGLHHLPYIQEMRRRGILDAPGVLPRFWDDDGLRDRLEACRGLTVPDLVENER</sequence>
<dbReference type="SMART" id="SM01154">
    <property type="entry name" value="DUF1704"/>
    <property type="match status" value="1"/>
</dbReference>
<dbReference type="AlphaFoldDB" id="A0A1P8WHK8"/>
<dbReference type="InterPro" id="IPR012656">
    <property type="entry name" value="CHP02421_QEGLA"/>
</dbReference>
<keyword evidence="6" id="KW-1185">Reference proteome</keyword>
<dbReference type="PANTHER" id="PTHR31817">
    <property type="match status" value="1"/>
</dbReference>